<comment type="subcellular location">
    <subcellularLocation>
        <location evidence="1">Membrane</location>
        <topology evidence="1">Single-pass type I membrane protein</topology>
    </subcellularLocation>
</comment>
<accession>A0ABM1TC38</accession>
<evidence type="ECO:0000256" key="4">
    <source>
        <dbReference type="ARBA" id="ARBA00022989"/>
    </source>
</evidence>
<evidence type="ECO:0000259" key="10">
    <source>
        <dbReference type="Pfam" id="PF07714"/>
    </source>
</evidence>
<evidence type="ECO:0000256" key="3">
    <source>
        <dbReference type="ARBA" id="ARBA00022729"/>
    </source>
</evidence>
<protein>
    <submittedName>
        <fullName evidence="12">Atrial natriuretic peptide receptor 1-like</fullName>
    </submittedName>
</protein>
<keyword evidence="3 8" id="KW-0732">Signal</keyword>
<evidence type="ECO:0000256" key="2">
    <source>
        <dbReference type="ARBA" id="ARBA00022692"/>
    </source>
</evidence>
<dbReference type="PRINTS" id="PR00255">
    <property type="entry name" value="NATPEPTIDER"/>
</dbReference>
<name>A0ABM1TC38_LIMPO</name>
<sequence>MRPLTISSFVRILLVVFLHQVILCVKIHASDTFTAHMLGIFVSDNELPCEHHVLKQTLEIAKEKVTTLYPHIAFHLVVRNSETLCNANMAAIFAAEEYYRRKVTAFIGPGCSTGLEPVGNMASYWNLPVFSSGGIDNKFSNKIIYLTLTRLGFSLQRLSEFVLATNHQFNWHRIAIVVDETDHLHILMRQSLELALYEVDHEVHIGLHAFSRTARLQANFTNILQEGSQYARIFILVAKGYTVRNILLAAHDLGMSNGEYAFLTIELFKNKRSFGDFSWFVPGDSRNKDARKIYESLMVFSVRVPTNPEYETFIKDTITRSNKEFNLTLDDTAVNVMVAGFHDCVLMYAWALNETLAVGDDPLDGYNLIRRVWNNTFHGGLTGDIYINENGDREADYTLSDMDPKTGEMRVLRTPLDVNISEFASDTQVLRTSLDVNISEFASDTQVLRASLDINISEFASDTQPVALYLGPRKEYQPIDGVNIHWPGGKGPPPDAPYCGFFGENPQCQDREEIASNNVGDRALQKRCVGMYKFRLMFQGMHVSITFLDVKRLIVTRNLLLELKQIRDITHENLVRFIGLSPEEPNVSLLMEHCPRGTLQDLLSNDSMKIDWPFRFSIISDIVEVPTSPKVVK</sequence>
<evidence type="ECO:0000313" key="12">
    <source>
        <dbReference type="RefSeq" id="XP_022253444.1"/>
    </source>
</evidence>
<evidence type="ECO:0000256" key="1">
    <source>
        <dbReference type="ARBA" id="ARBA00004479"/>
    </source>
</evidence>
<dbReference type="SUPFAM" id="SSF56112">
    <property type="entry name" value="Protein kinase-like (PK-like)"/>
    <property type="match status" value="1"/>
</dbReference>
<dbReference type="InterPro" id="IPR001170">
    <property type="entry name" value="ANPR/GUC"/>
</dbReference>
<proteinExistence type="predicted"/>
<feature type="non-terminal residue" evidence="12">
    <location>
        <position position="633"/>
    </location>
</feature>
<keyword evidence="11" id="KW-1185">Reference proteome</keyword>
<keyword evidence="6" id="KW-0675">Receptor</keyword>
<evidence type="ECO:0000256" key="5">
    <source>
        <dbReference type="ARBA" id="ARBA00023136"/>
    </source>
</evidence>
<dbReference type="Proteomes" id="UP000694941">
    <property type="component" value="Unplaced"/>
</dbReference>
<dbReference type="PANTHER" id="PTHR44755">
    <property type="entry name" value="NATRIURETIC PEPTIDE RECEPTOR 3-RELATED"/>
    <property type="match status" value="1"/>
</dbReference>
<evidence type="ECO:0000313" key="11">
    <source>
        <dbReference type="Proteomes" id="UP000694941"/>
    </source>
</evidence>
<evidence type="ECO:0000256" key="7">
    <source>
        <dbReference type="ARBA" id="ARBA00023180"/>
    </source>
</evidence>
<keyword evidence="4" id="KW-1133">Transmembrane helix</keyword>
<feature type="domain" description="Serine-threonine/tyrosine-protein kinase catalytic" evidence="10">
    <location>
        <begin position="556"/>
        <end position="622"/>
    </location>
</feature>
<dbReference type="InterPro" id="IPR028082">
    <property type="entry name" value="Peripla_BP_I"/>
</dbReference>
<dbReference type="InterPro" id="IPR001828">
    <property type="entry name" value="ANF_lig-bd_rcpt"/>
</dbReference>
<dbReference type="InterPro" id="IPR001245">
    <property type="entry name" value="Ser-Thr/Tyr_kinase_cat_dom"/>
</dbReference>
<feature type="domain" description="Receptor ligand binding region" evidence="9">
    <location>
        <begin position="67"/>
        <end position="404"/>
    </location>
</feature>
<dbReference type="Pfam" id="PF01094">
    <property type="entry name" value="ANF_receptor"/>
    <property type="match status" value="1"/>
</dbReference>
<evidence type="ECO:0000256" key="6">
    <source>
        <dbReference type="ARBA" id="ARBA00023170"/>
    </source>
</evidence>
<evidence type="ECO:0000256" key="8">
    <source>
        <dbReference type="SAM" id="SignalP"/>
    </source>
</evidence>
<feature type="chain" id="PRO_5046725161" evidence="8">
    <location>
        <begin position="25"/>
        <end position="633"/>
    </location>
</feature>
<gene>
    <name evidence="12" type="primary">LOC106469264</name>
</gene>
<evidence type="ECO:0000259" key="9">
    <source>
        <dbReference type="Pfam" id="PF01094"/>
    </source>
</evidence>
<keyword evidence="5" id="KW-0472">Membrane</keyword>
<dbReference type="Gene3D" id="3.40.50.2300">
    <property type="match status" value="3"/>
</dbReference>
<feature type="signal peptide" evidence="8">
    <location>
        <begin position="1"/>
        <end position="24"/>
    </location>
</feature>
<organism evidence="11 12">
    <name type="scientific">Limulus polyphemus</name>
    <name type="common">Atlantic horseshoe crab</name>
    <dbReference type="NCBI Taxonomy" id="6850"/>
    <lineage>
        <taxon>Eukaryota</taxon>
        <taxon>Metazoa</taxon>
        <taxon>Ecdysozoa</taxon>
        <taxon>Arthropoda</taxon>
        <taxon>Chelicerata</taxon>
        <taxon>Merostomata</taxon>
        <taxon>Xiphosura</taxon>
        <taxon>Limulidae</taxon>
        <taxon>Limulus</taxon>
    </lineage>
</organism>
<dbReference type="InterPro" id="IPR011009">
    <property type="entry name" value="Kinase-like_dom_sf"/>
</dbReference>
<keyword evidence="2" id="KW-0812">Transmembrane</keyword>
<dbReference type="Gene3D" id="1.10.510.10">
    <property type="entry name" value="Transferase(Phosphotransferase) domain 1"/>
    <property type="match status" value="1"/>
</dbReference>
<dbReference type="CDD" id="cd06352">
    <property type="entry name" value="PBP1_NPR_GC-like"/>
    <property type="match status" value="1"/>
</dbReference>
<dbReference type="GeneID" id="106469264"/>
<dbReference type="RefSeq" id="XP_022253444.1">
    <property type="nucleotide sequence ID" value="XM_022397736.1"/>
</dbReference>
<keyword evidence="7" id="KW-0325">Glycoprotein</keyword>
<dbReference type="Pfam" id="PF07714">
    <property type="entry name" value="PK_Tyr_Ser-Thr"/>
    <property type="match status" value="1"/>
</dbReference>
<dbReference type="SUPFAM" id="SSF53822">
    <property type="entry name" value="Periplasmic binding protein-like I"/>
    <property type="match status" value="1"/>
</dbReference>
<dbReference type="PANTHER" id="PTHR44755:SF8">
    <property type="entry name" value="RECEPTOR LIGAND BINDING REGION DOMAIN-CONTAINING PROTEIN"/>
    <property type="match status" value="1"/>
</dbReference>
<dbReference type="InterPro" id="IPR052612">
    <property type="entry name" value="ANP_Clearance_Receptor"/>
</dbReference>
<reference evidence="12" key="1">
    <citation type="submission" date="2025-08" db="UniProtKB">
        <authorList>
            <consortium name="RefSeq"/>
        </authorList>
    </citation>
    <scope>IDENTIFICATION</scope>
    <source>
        <tissue evidence="12">Muscle</tissue>
    </source>
</reference>